<dbReference type="EMBL" id="LR798287">
    <property type="protein sequence ID" value="CAB5220878.1"/>
    <property type="molecule type" value="Genomic_DNA"/>
</dbReference>
<keyword evidence="1" id="KW-1194">Viral DNA replication</keyword>
<dbReference type="Gene3D" id="3.70.10.10">
    <property type="match status" value="1"/>
</dbReference>
<evidence type="ECO:0000313" key="3">
    <source>
        <dbReference type="EMBL" id="CAB5220878.1"/>
    </source>
</evidence>
<reference evidence="3" key="1">
    <citation type="submission" date="2020-05" db="EMBL/GenBank/DDBJ databases">
        <authorList>
            <person name="Chiriac C."/>
            <person name="Salcher M."/>
            <person name="Ghai R."/>
            <person name="Kavagutti S V."/>
        </authorList>
    </citation>
    <scope>NUCLEOTIDE SEQUENCE</scope>
</reference>
<dbReference type="SUPFAM" id="SSF55979">
    <property type="entry name" value="DNA clamp"/>
    <property type="match status" value="2"/>
</dbReference>
<dbReference type="GO" id="GO:0006260">
    <property type="term" value="P:DNA replication"/>
    <property type="evidence" value="ECO:0007669"/>
    <property type="project" value="UniProtKB-KW"/>
</dbReference>
<dbReference type="InterPro" id="IPR046938">
    <property type="entry name" value="DNA_clamp_sf"/>
</dbReference>
<feature type="domain" description="Sliding clamp C-terminal" evidence="2">
    <location>
        <begin position="115"/>
        <end position="215"/>
    </location>
</feature>
<evidence type="ECO:0000259" key="2">
    <source>
        <dbReference type="Pfam" id="PF09116"/>
    </source>
</evidence>
<protein>
    <recommendedName>
        <fullName evidence="1">Sliding clamp</fullName>
    </recommendedName>
    <alternativeName>
        <fullName evidence="1">DNA polymerase accessory protein Gp45</fullName>
    </alternativeName>
    <alternativeName>
        <fullName evidence="1">DNA polymerase clamp</fullName>
    </alternativeName>
</protein>
<comment type="similarity">
    <text evidence="1">Belongs to the Tevenvirinae sliding clamp family.</text>
</comment>
<organism evidence="3">
    <name type="scientific">uncultured Caudovirales phage</name>
    <dbReference type="NCBI Taxonomy" id="2100421"/>
    <lineage>
        <taxon>Viruses</taxon>
        <taxon>Duplodnaviria</taxon>
        <taxon>Heunggongvirae</taxon>
        <taxon>Uroviricota</taxon>
        <taxon>Caudoviricetes</taxon>
        <taxon>Peduoviridae</taxon>
        <taxon>Maltschvirus</taxon>
        <taxon>Maltschvirus maltsch</taxon>
    </lineage>
</organism>
<dbReference type="GO" id="GO:0039693">
    <property type="term" value="P:viral DNA genome replication"/>
    <property type="evidence" value="ECO:0007669"/>
    <property type="project" value="UniProtKB-UniRule"/>
</dbReference>
<dbReference type="HAMAP" id="MF_04161">
    <property type="entry name" value="Sliding_clamp_T4"/>
    <property type="match status" value="1"/>
</dbReference>
<keyword evidence="1" id="KW-0235">DNA replication</keyword>
<sequence>MKLSENTIAVLRNFSTINPSIMIKPGSKLETVAVSRAIYTVADVEEVFPQQFAIYELHKFLGILSLFTDPILEFTTNQVTIKSGKQSVNYSFADPNSIVIPDQTKVFKFPEHEVEFNIEQGELSRVVKAAGILQLPYITVTGEDGIIKVSANNVKNPSTNLFNIEVGQTPHTFRFDFSLDNIIKLIQKDYNVKISSRNMSKFTADNIEYNVACEATSKFTKGE</sequence>
<evidence type="ECO:0000256" key="1">
    <source>
        <dbReference type="HAMAP-Rule" id="MF_04161"/>
    </source>
</evidence>
<dbReference type="GO" id="GO:0030337">
    <property type="term" value="F:DNA polymerase processivity factor activity"/>
    <property type="evidence" value="ECO:0007669"/>
    <property type="project" value="UniProtKB-UniRule"/>
</dbReference>
<comment type="function">
    <text evidence="1">Sliding clamp that encircles the genomic DNA and links the DNA polymerase to the template to control the processivity of DNA synthesis. Responsible for tethering the catalytic subunit of DNA polymerase to DNA during high-speed replication. Interaction with the sliding-clamp-loader opens the sliding clamp so that it can be loaded around the DNA template. During transcription, encircles the DNA and tethers host RNA polymerase (RNAP) to it.</text>
</comment>
<dbReference type="InterPro" id="IPR046389">
    <property type="entry name" value="Sliding_clamp_T4"/>
</dbReference>
<dbReference type="GO" id="GO:0019083">
    <property type="term" value="P:viral transcription"/>
    <property type="evidence" value="ECO:0007669"/>
    <property type="project" value="UniProtKB-UniRule"/>
</dbReference>
<keyword evidence="1" id="KW-1195">Viral transcription</keyword>
<proteinExistence type="inferred from homology"/>
<gene>
    <name evidence="3" type="ORF">UFOVP245_40</name>
</gene>
<dbReference type="Pfam" id="PF09116">
    <property type="entry name" value="gp45-slide_C"/>
    <property type="match status" value="1"/>
</dbReference>
<accession>A0A6J7WVL1</accession>
<comment type="subunit">
    <text evidence="1">Homotrimer. Interacts with the viral DNA polymerase; this interaction constitutes the polymerase holoenzyme. Interacts with the sliding-clamp-loader; this interaction allows the sliding-clamp-loader to open the sliding clamp. Interacts with the viral DNA ligase. Part of the replicase complex that includes the DNA polymerase, the polymerase clamp, the clamp loader complex, the single-stranded DNA binding protein, the primase, the helicase and the helicase assembly factor. Interacts with the viral RNA polymerase (RNAP). Part of the transcription activation complex containing host RNAP, the viral RNA polymerase sigma-like factor, the late transcription coactivator, and the sliding clamp.</text>
</comment>
<name>A0A6J7WVL1_9CAUD</name>
<dbReference type="InterPro" id="IPR015200">
    <property type="entry name" value="Sliding_clamp_C"/>
</dbReference>